<evidence type="ECO:0000259" key="4">
    <source>
        <dbReference type="PROSITE" id="PS51077"/>
    </source>
</evidence>
<dbReference type="InterPro" id="IPR050707">
    <property type="entry name" value="HTH_MetabolicPath_Reg"/>
</dbReference>
<dbReference type="GO" id="GO:0045892">
    <property type="term" value="P:negative regulation of DNA-templated transcription"/>
    <property type="evidence" value="ECO:0007669"/>
    <property type="project" value="TreeGrafter"/>
</dbReference>
<dbReference type="SUPFAM" id="SSF46785">
    <property type="entry name" value="Winged helix' DNA-binding domain"/>
    <property type="match status" value="1"/>
</dbReference>
<accession>A0A366DG60</accession>
<gene>
    <name evidence="6" type="ORF">DFR74_10992</name>
</gene>
<dbReference type="PANTHER" id="PTHR30136:SF24">
    <property type="entry name" value="HTH-TYPE TRANSCRIPTIONAL REPRESSOR ALLR"/>
    <property type="match status" value="1"/>
</dbReference>
<reference evidence="6 7" key="1">
    <citation type="submission" date="2018-06" db="EMBL/GenBank/DDBJ databases">
        <title>Genomic Encyclopedia of Type Strains, Phase IV (KMG-IV): sequencing the most valuable type-strain genomes for metagenomic binning, comparative biology and taxonomic classification.</title>
        <authorList>
            <person name="Goeker M."/>
        </authorList>
    </citation>
    <scope>NUCLEOTIDE SEQUENCE [LARGE SCALE GENOMIC DNA]</scope>
    <source>
        <strain evidence="6 7">DSM 44599</strain>
    </source>
</reference>
<dbReference type="Gene3D" id="3.30.450.40">
    <property type="match status" value="1"/>
</dbReference>
<evidence type="ECO:0000259" key="5">
    <source>
        <dbReference type="PROSITE" id="PS51078"/>
    </source>
</evidence>
<evidence type="ECO:0000256" key="2">
    <source>
        <dbReference type="ARBA" id="ARBA00023125"/>
    </source>
</evidence>
<feature type="domain" description="IclR-ED" evidence="5">
    <location>
        <begin position="63"/>
        <end position="247"/>
    </location>
</feature>
<dbReference type="InterPro" id="IPR036388">
    <property type="entry name" value="WH-like_DNA-bd_sf"/>
</dbReference>
<dbReference type="Pfam" id="PF01614">
    <property type="entry name" value="IclR_C"/>
    <property type="match status" value="1"/>
</dbReference>
<dbReference type="SUPFAM" id="SSF55781">
    <property type="entry name" value="GAF domain-like"/>
    <property type="match status" value="1"/>
</dbReference>
<evidence type="ECO:0000256" key="1">
    <source>
        <dbReference type="ARBA" id="ARBA00023015"/>
    </source>
</evidence>
<dbReference type="GO" id="GO:0003700">
    <property type="term" value="F:DNA-binding transcription factor activity"/>
    <property type="evidence" value="ECO:0007669"/>
    <property type="project" value="TreeGrafter"/>
</dbReference>
<dbReference type="PANTHER" id="PTHR30136">
    <property type="entry name" value="HELIX-TURN-HELIX TRANSCRIPTIONAL REGULATOR, ICLR FAMILY"/>
    <property type="match status" value="1"/>
</dbReference>
<sequence length="256" mass="27428">MMRGREPSGHEPRAMTRGLQLLEAVAEIGPGATAAQIAAHTGIPRATTYKLLNILVADGYLVRIADLSGFALGIRIQQLARPQHLPDRNAAVLESLRGAVRYGVFLAAFTGDRVRFIDRDPDHDLPGAATMCDHPHASAIGKILLAHRGIARPPLRRLTPRTITDAEVLRAELDGVRDTGIALEVDESRVGRSALAVAVHDDDHRVTGALTVVGKTGRLPATDPTLTELVLEHARSLRIPFDGTVRRTSTPGAATS</sequence>
<comment type="caution">
    <text evidence="6">The sequence shown here is derived from an EMBL/GenBank/DDBJ whole genome shotgun (WGS) entry which is preliminary data.</text>
</comment>
<evidence type="ECO:0000313" key="6">
    <source>
        <dbReference type="EMBL" id="RBO88324.1"/>
    </source>
</evidence>
<dbReference type="AlphaFoldDB" id="A0A366DG60"/>
<dbReference type="EMBL" id="QNRE01000009">
    <property type="protein sequence ID" value="RBO88324.1"/>
    <property type="molecule type" value="Genomic_DNA"/>
</dbReference>
<name>A0A366DG60_9NOCA</name>
<dbReference type="Gene3D" id="1.10.10.10">
    <property type="entry name" value="Winged helix-like DNA-binding domain superfamily/Winged helix DNA-binding domain"/>
    <property type="match status" value="1"/>
</dbReference>
<protein>
    <submittedName>
        <fullName evidence="6">IclR family transcriptional regulator</fullName>
    </submittedName>
</protein>
<evidence type="ECO:0000256" key="3">
    <source>
        <dbReference type="ARBA" id="ARBA00023163"/>
    </source>
</evidence>
<evidence type="ECO:0000313" key="7">
    <source>
        <dbReference type="Proteomes" id="UP000252586"/>
    </source>
</evidence>
<keyword evidence="7" id="KW-1185">Reference proteome</keyword>
<dbReference type="PROSITE" id="PS51077">
    <property type="entry name" value="HTH_ICLR"/>
    <property type="match status" value="1"/>
</dbReference>
<feature type="domain" description="HTH iclR-type" evidence="4">
    <location>
        <begin position="12"/>
        <end position="74"/>
    </location>
</feature>
<organism evidence="6 7">
    <name type="scientific">Nocardia puris</name>
    <dbReference type="NCBI Taxonomy" id="208602"/>
    <lineage>
        <taxon>Bacteria</taxon>
        <taxon>Bacillati</taxon>
        <taxon>Actinomycetota</taxon>
        <taxon>Actinomycetes</taxon>
        <taxon>Mycobacteriales</taxon>
        <taxon>Nocardiaceae</taxon>
        <taxon>Nocardia</taxon>
    </lineage>
</organism>
<keyword evidence="3" id="KW-0804">Transcription</keyword>
<dbReference type="Proteomes" id="UP000252586">
    <property type="component" value="Unassembled WGS sequence"/>
</dbReference>
<proteinExistence type="predicted"/>
<dbReference type="GO" id="GO:0003677">
    <property type="term" value="F:DNA binding"/>
    <property type="evidence" value="ECO:0007669"/>
    <property type="project" value="UniProtKB-KW"/>
</dbReference>
<keyword evidence="2" id="KW-0238">DNA-binding</keyword>
<keyword evidence="1" id="KW-0805">Transcription regulation</keyword>
<dbReference type="SMART" id="SM00346">
    <property type="entry name" value="HTH_ICLR"/>
    <property type="match status" value="1"/>
</dbReference>
<dbReference type="Pfam" id="PF09339">
    <property type="entry name" value="HTH_IclR"/>
    <property type="match status" value="1"/>
</dbReference>
<dbReference type="InterPro" id="IPR005471">
    <property type="entry name" value="Tscrpt_reg_IclR_N"/>
</dbReference>
<dbReference type="PROSITE" id="PS51078">
    <property type="entry name" value="ICLR_ED"/>
    <property type="match status" value="1"/>
</dbReference>
<dbReference type="InterPro" id="IPR029016">
    <property type="entry name" value="GAF-like_dom_sf"/>
</dbReference>
<dbReference type="STRING" id="1210090.GCA_001613185_05098"/>
<dbReference type="InterPro" id="IPR036390">
    <property type="entry name" value="WH_DNA-bd_sf"/>
</dbReference>
<dbReference type="InterPro" id="IPR014757">
    <property type="entry name" value="Tscrpt_reg_IclR_C"/>
</dbReference>